<reference evidence="1" key="1">
    <citation type="submission" date="2012-09" db="EMBL/GenBank/DDBJ databases">
        <title>Metagenomic Characterization of a Microbial Community in Wastewater Detects High Levels of Antibiotic Resistance.</title>
        <authorList>
            <person name="Abrams M."/>
            <person name="Caldwell A."/>
            <person name="Vandaei E."/>
            <person name="Lee W."/>
            <person name="Perrott J."/>
            <person name="Khan S.Y."/>
            <person name="Ta J."/>
            <person name="Romero D."/>
            <person name="Nguyen V."/>
            <person name="Pourmand N."/>
            <person name="Ouverney C.C."/>
        </authorList>
    </citation>
    <scope>NUCLEOTIDE SEQUENCE</scope>
</reference>
<accession>L7W035</accession>
<evidence type="ECO:0000313" key="1">
    <source>
        <dbReference type="EMBL" id="AGC72758.1"/>
    </source>
</evidence>
<protein>
    <submittedName>
        <fullName evidence="1">Uncharacterized protein</fullName>
    </submittedName>
</protein>
<name>L7W035_9BACT</name>
<dbReference type="AlphaFoldDB" id="L7W035"/>
<dbReference type="EMBL" id="JX649911">
    <property type="protein sequence ID" value="AGC72758.1"/>
    <property type="molecule type" value="Genomic_DNA"/>
</dbReference>
<organism evidence="1">
    <name type="scientific">uncultured bacterium A1Q1_fos_2101</name>
    <dbReference type="NCBI Taxonomy" id="1256561"/>
    <lineage>
        <taxon>Bacteria</taxon>
        <taxon>environmental samples</taxon>
    </lineage>
</organism>
<proteinExistence type="predicted"/>
<sequence length="61" mass="6543">MNGHTAADTAALISAGVDPAATQPREHAVRCVICLHETWHQMGYCDSHYVPPAACRRGVAQ</sequence>